<dbReference type="GO" id="GO:0046933">
    <property type="term" value="F:proton-transporting ATP synthase activity, rotational mechanism"/>
    <property type="evidence" value="ECO:0007669"/>
    <property type="project" value="UniProtKB-UniRule"/>
</dbReference>
<keyword evidence="3 12" id="KW-0812">Transmembrane</keyword>
<dbReference type="CDD" id="cd06503">
    <property type="entry name" value="ATP-synt_Fo_b"/>
    <property type="match status" value="1"/>
</dbReference>
<dbReference type="GO" id="GO:0005886">
    <property type="term" value="C:plasma membrane"/>
    <property type="evidence" value="ECO:0007669"/>
    <property type="project" value="UniProtKB-SubCell"/>
</dbReference>
<dbReference type="EMBL" id="SMGK01000002">
    <property type="protein sequence ID" value="TCK73699.1"/>
    <property type="molecule type" value="Genomic_DNA"/>
</dbReference>
<evidence type="ECO:0000256" key="11">
    <source>
        <dbReference type="ARBA" id="ARBA00037847"/>
    </source>
</evidence>
<keyword evidence="14" id="KW-0175">Coiled coil</keyword>
<keyword evidence="1 12" id="KW-0813">Transport</keyword>
<feature type="coiled-coil region" evidence="14">
    <location>
        <begin position="108"/>
        <end position="149"/>
    </location>
</feature>
<evidence type="ECO:0000256" key="4">
    <source>
        <dbReference type="ARBA" id="ARBA00022781"/>
    </source>
</evidence>
<dbReference type="Proteomes" id="UP000295210">
    <property type="component" value="Unassembled WGS sequence"/>
</dbReference>
<comment type="similarity">
    <text evidence="12 13">Belongs to the ATPase B chain family.</text>
</comment>
<organism evidence="16 17">
    <name type="scientific">Acidipila rosea</name>
    <dbReference type="NCBI Taxonomy" id="768535"/>
    <lineage>
        <taxon>Bacteria</taxon>
        <taxon>Pseudomonadati</taxon>
        <taxon>Acidobacteriota</taxon>
        <taxon>Terriglobia</taxon>
        <taxon>Terriglobales</taxon>
        <taxon>Acidobacteriaceae</taxon>
        <taxon>Acidipila</taxon>
    </lineage>
</organism>
<dbReference type="GO" id="GO:0045259">
    <property type="term" value="C:proton-transporting ATP synthase complex"/>
    <property type="evidence" value="ECO:0007669"/>
    <property type="project" value="UniProtKB-KW"/>
</dbReference>
<evidence type="ECO:0000313" key="16">
    <source>
        <dbReference type="EMBL" id="TCK73699.1"/>
    </source>
</evidence>
<evidence type="ECO:0000256" key="10">
    <source>
        <dbReference type="ARBA" id="ARBA00025614"/>
    </source>
</evidence>
<reference evidence="16 17" key="1">
    <citation type="submission" date="2019-03" db="EMBL/GenBank/DDBJ databases">
        <title>Genomic Encyclopedia of Type Strains, Phase IV (KMG-IV): sequencing the most valuable type-strain genomes for metagenomic binning, comparative biology and taxonomic classification.</title>
        <authorList>
            <person name="Goeker M."/>
        </authorList>
    </citation>
    <scope>NUCLEOTIDE SEQUENCE [LARGE SCALE GENOMIC DNA]</scope>
    <source>
        <strain evidence="16 17">DSM 103428</strain>
    </source>
</reference>
<keyword evidence="5 12" id="KW-1133">Transmembrane helix</keyword>
<evidence type="ECO:0000256" key="7">
    <source>
        <dbReference type="ARBA" id="ARBA00023136"/>
    </source>
</evidence>
<keyword evidence="8 12" id="KW-0066">ATP synthesis</keyword>
<sequence>MKSRFSIRIVFSFLALFLLVIPAVRFHGQAPPARANGVSGPDKMDAPETNKAEEQFRKSAAVQAIARTFHLQEETAAEIFEDFNSAVLILAILGFLAKALPKAFRKRTETLQKDLAEARKASEEANSRLRSVEDRLSRLDSEIEAFRIQMEQESAGDEQRMKETIETERQRIVASAEQDIAAAQAAAQRELKQFAANLAIERAQSELRLTPEADRELVSGFAGEIAGRFGKGARN</sequence>
<keyword evidence="2 12" id="KW-0138">CF(0)</keyword>
<evidence type="ECO:0000256" key="8">
    <source>
        <dbReference type="ARBA" id="ARBA00023310"/>
    </source>
</evidence>
<dbReference type="AlphaFoldDB" id="A0A4R1LB49"/>
<dbReference type="InterPro" id="IPR002146">
    <property type="entry name" value="ATP_synth_b/b'su_bac/chlpt"/>
</dbReference>
<evidence type="ECO:0000313" key="17">
    <source>
        <dbReference type="Proteomes" id="UP000295210"/>
    </source>
</evidence>
<feature type="compositionally biased region" description="Basic and acidic residues" evidence="15">
    <location>
        <begin position="42"/>
        <end position="52"/>
    </location>
</feature>
<dbReference type="OrthoDB" id="122201at2"/>
<feature type="region of interest" description="Disordered" evidence="15">
    <location>
        <begin position="32"/>
        <end position="52"/>
    </location>
</feature>
<evidence type="ECO:0000256" key="14">
    <source>
        <dbReference type="SAM" id="Coils"/>
    </source>
</evidence>
<dbReference type="Pfam" id="PF00430">
    <property type="entry name" value="ATP-synt_B"/>
    <property type="match status" value="1"/>
</dbReference>
<proteinExistence type="inferred from homology"/>
<protein>
    <recommendedName>
        <fullName evidence="12">ATP synthase subunit b</fullName>
    </recommendedName>
    <alternativeName>
        <fullName evidence="12">ATP synthase F(0) sector subunit b</fullName>
    </alternativeName>
    <alternativeName>
        <fullName evidence="12">ATPase subunit I</fullName>
    </alternativeName>
    <alternativeName>
        <fullName evidence="12">F-type ATPase subunit b</fullName>
        <shortName evidence="12">F-ATPase subunit b</shortName>
    </alternativeName>
</protein>
<evidence type="ECO:0000256" key="6">
    <source>
        <dbReference type="ARBA" id="ARBA00023065"/>
    </source>
</evidence>
<evidence type="ECO:0000256" key="2">
    <source>
        <dbReference type="ARBA" id="ARBA00022547"/>
    </source>
</evidence>
<keyword evidence="12" id="KW-1003">Cell membrane</keyword>
<comment type="subcellular location">
    <subcellularLocation>
        <location evidence="12">Cell membrane</location>
        <topology evidence="12">Single-pass membrane protein</topology>
    </subcellularLocation>
    <subcellularLocation>
        <location evidence="11">Endomembrane system</location>
        <topology evidence="11">Single-pass membrane protein</topology>
    </subcellularLocation>
</comment>
<name>A0A4R1LB49_9BACT</name>
<evidence type="ECO:0000256" key="5">
    <source>
        <dbReference type="ARBA" id="ARBA00022989"/>
    </source>
</evidence>
<dbReference type="HAMAP" id="MF_01398">
    <property type="entry name" value="ATP_synth_b_bprime"/>
    <property type="match status" value="1"/>
</dbReference>
<keyword evidence="6 12" id="KW-0406">Ion transport</keyword>
<comment type="subunit">
    <text evidence="12">F-type ATPases have 2 components, F(1) - the catalytic core - and F(0) - the membrane proton channel. F(1) has five subunits: alpha(3), beta(3), gamma(1), delta(1), epsilon(1). F(0) has three main subunits: a(1), b(2) and c(10-14). The alpha and beta chains form an alternating ring which encloses part of the gamma chain. F(1) is attached to F(0) by a central stalk formed by the gamma and epsilon chains, while a peripheral stalk is formed by the delta and b chains.</text>
</comment>
<gene>
    <name evidence="12" type="primary">atpF</name>
    <name evidence="16" type="ORF">C7378_1312</name>
</gene>
<evidence type="ECO:0000256" key="15">
    <source>
        <dbReference type="SAM" id="MobiDB-lite"/>
    </source>
</evidence>
<evidence type="ECO:0000256" key="13">
    <source>
        <dbReference type="RuleBase" id="RU003848"/>
    </source>
</evidence>
<dbReference type="GO" id="GO:0012505">
    <property type="term" value="C:endomembrane system"/>
    <property type="evidence" value="ECO:0007669"/>
    <property type="project" value="UniProtKB-SubCell"/>
</dbReference>
<evidence type="ECO:0000256" key="9">
    <source>
        <dbReference type="ARBA" id="ARBA00025198"/>
    </source>
</evidence>
<evidence type="ECO:0000256" key="12">
    <source>
        <dbReference type="HAMAP-Rule" id="MF_01398"/>
    </source>
</evidence>
<comment type="caution">
    <text evidence="16">The sequence shown here is derived from an EMBL/GenBank/DDBJ whole genome shotgun (WGS) entry which is preliminary data.</text>
</comment>
<accession>A0A4R1LB49</accession>
<evidence type="ECO:0000256" key="1">
    <source>
        <dbReference type="ARBA" id="ARBA00022448"/>
    </source>
</evidence>
<evidence type="ECO:0000256" key="3">
    <source>
        <dbReference type="ARBA" id="ARBA00022692"/>
    </source>
</evidence>
<keyword evidence="7 12" id="KW-0472">Membrane</keyword>
<keyword evidence="17" id="KW-1185">Reference proteome</keyword>
<dbReference type="RefSeq" id="WP_131993621.1">
    <property type="nucleotide sequence ID" value="NZ_SMGK01000002.1"/>
</dbReference>
<comment type="function">
    <text evidence="10">Component of the F(0) channel, it forms part of the peripheral stalk, linking F(1) to F(0). The b'-subunit is a diverged and duplicated form of b found in plants and photosynthetic bacteria.</text>
</comment>
<keyword evidence="4 12" id="KW-0375">Hydrogen ion transport</keyword>
<comment type="function">
    <text evidence="9 12">F(1)F(0) ATP synthase produces ATP from ADP in the presence of a proton or sodium gradient. F-type ATPases consist of two structural domains, F(1) containing the extramembraneous catalytic core and F(0) containing the membrane proton channel, linked together by a central stalk and a peripheral stalk. During catalysis, ATP synthesis in the catalytic domain of F(1) is coupled via a rotary mechanism of the central stalk subunits to proton translocation.</text>
</comment>